<accession>A0AAD4LQ81</accession>
<reference evidence="1" key="1">
    <citation type="submission" date="2022-01" db="EMBL/GenBank/DDBJ databases">
        <title>Comparative genomics reveals a dynamic genome evolution in the ectomycorrhizal milk-cap (Lactarius) mushrooms.</title>
        <authorList>
            <consortium name="DOE Joint Genome Institute"/>
            <person name="Lebreton A."/>
            <person name="Tang N."/>
            <person name="Kuo A."/>
            <person name="LaButti K."/>
            <person name="Drula E."/>
            <person name="Barry K."/>
            <person name="Clum A."/>
            <person name="Lipzen A."/>
            <person name="Mousain D."/>
            <person name="Ng V."/>
            <person name="Wang R."/>
            <person name="Wang X."/>
            <person name="Dai Y."/>
            <person name="Henrissat B."/>
            <person name="Grigoriev I.V."/>
            <person name="Guerin-Laguette A."/>
            <person name="Yu F."/>
            <person name="Martin F.M."/>
        </authorList>
    </citation>
    <scope>NUCLEOTIDE SEQUENCE</scope>
    <source>
        <strain evidence="1">QP</strain>
    </source>
</reference>
<dbReference type="InterPro" id="IPR011044">
    <property type="entry name" value="Quino_amine_DH_bsu"/>
</dbReference>
<dbReference type="EMBL" id="JAKELL010000009">
    <property type="protein sequence ID" value="KAH8996339.1"/>
    <property type="molecule type" value="Genomic_DNA"/>
</dbReference>
<comment type="caution">
    <text evidence="1">The sequence shown here is derived from an EMBL/GenBank/DDBJ whole genome shotgun (WGS) entry which is preliminary data.</text>
</comment>
<sequence length="205" mass="23214">MSVEGTQIVKLDLTGRVLDTYHFERLAVHDVCITPDGQRLLGFGTLLSSGAGLKPSKCRAEKQIIVYNLDRRVIETHVPLLHSIRDITLSRSGHFALISYEPKVAPQLWKLVAYYDWEKVEPIQTMTLSLRHTYIPKTAVDFAGPSSFGGRDDELVLCAGKCEPCFSRATIYRAEETFKLEIFIYGTANPHHIYTTSERRLWVAT</sequence>
<proteinExistence type="predicted"/>
<organism evidence="1 2">
    <name type="scientific">Lactarius akahatsu</name>
    <dbReference type="NCBI Taxonomy" id="416441"/>
    <lineage>
        <taxon>Eukaryota</taxon>
        <taxon>Fungi</taxon>
        <taxon>Dikarya</taxon>
        <taxon>Basidiomycota</taxon>
        <taxon>Agaricomycotina</taxon>
        <taxon>Agaricomycetes</taxon>
        <taxon>Russulales</taxon>
        <taxon>Russulaceae</taxon>
        <taxon>Lactarius</taxon>
    </lineage>
</organism>
<protein>
    <submittedName>
        <fullName evidence="1">Uncharacterized protein</fullName>
    </submittedName>
</protein>
<evidence type="ECO:0000313" key="1">
    <source>
        <dbReference type="EMBL" id="KAH8996339.1"/>
    </source>
</evidence>
<dbReference type="Proteomes" id="UP001201163">
    <property type="component" value="Unassembled WGS sequence"/>
</dbReference>
<keyword evidence="2" id="KW-1185">Reference proteome</keyword>
<dbReference type="SUPFAM" id="SSF50969">
    <property type="entry name" value="YVTN repeat-like/Quinoprotein amine dehydrogenase"/>
    <property type="match status" value="1"/>
</dbReference>
<evidence type="ECO:0000313" key="2">
    <source>
        <dbReference type="Proteomes" id="UP001201163"/>
    </source>
</evidence>
<name>A0AAD4LQ81_9AGAM</name>
<dbReference type="AlphaFoldDB" id="A0AAD4LQ81"/>
<gene>
    <name evidence="1" type="ORF">EDB92DRAFT_1595465</name>
</gene>